<dbReference type="FunFam" id="3.30.40.10:FF:000270">
    <property type="entry name" value="pathogenesis-related homeodomain protein-like"/>
    <property type="match status" value="1"/>
</dbReference>
<dbReference type="CDD" id="cd00086">
    <property type="entry name" value="homeodomain"/>
    <property type="match status" value="1"/>
</dbReference>
<dbReference type="GO" id="GO:0009733">
    <property type="term" value="P:response to auxin"/>
    <property type="evidence" value="ECO:0007669"/>
    <property type="project" value="EnsemblPlants"/>
</dbReference>
<keyword evidence="8 11" id="KW-0371">Homeobox</keyword>
<feature type="region of interest" description="Disordered" evidence="14">
    <location>
        <begin position="483"/>
        <end position="504"/>
    </location>
</feature>
<evidence type="ECO:0000259" key="15">
    <source>
        <dbReference type="PROSITE" id="PS50016"/>
    </source>
</evidence>
<keyword evidence="3" id="KW-0479">Metal-binding</keyword>
<dbReference type="InterPro" id="IPR045876">
    <property type="entry name" value="PRHA-like_PHD-finger"/>
</dbReference>
<feature type="compositionally biased region" description="Basic and acidic residues" evidence="14">
    <location>
        <begin position="128"/>
        <end position="137"/>
    </location>
</feature>
<accession>A0A4Y7J9R3</accession>
<dbReference type="Pfam" id="PF00628">
    <property type="entry name" value="PHD"/>
    <property type="match status" value="1"/>
</dbReference>
<dbReference type="STRING" id="3469.A0A4Y7J9R3"/>
<dbReference type="PANTHER" id="PTHR12628:SF10">
    <property type="entry name" value="HOMEOBOX DOMAIN-CONTAINING PROTEIN"/>
    <property type="match status" value="1"/>
</dbReference>
<dbReference type="GO" id="GO:0045893">
    <property type="term" value="P:positive regulation of DNA-templated transcription"/>
    <property type="evidence" value="ECO:0007669"/>
    <property type="project" value="EnsemblPlants"/>
</dbReference>
<evidence type="ECO:0000256" key="3">
    <source>
        <dbReference type="ARBA" id="ARBA00022723"/>
    </source>
</evidence>
<evidence type="ECO:0000256" key="13">
    <source>
        <dbReference type="RuleBase" id="RU000682"/>
    </source>
</evidence>
<evidence type="ECO:0000256" key="5">
    <source>
        <dbReference type="ARBA" id="ARBA00022833"/>
    </source>
</evidence>
<evidence type="ECO:0000256" key="14">
    <source>
        <dbReference type="SAM" id="MobiDB-lite"/>
    </source>
</evidence>
<evidence type="ECO:0000256" key="2">
    <source>
        <dbReference type="ARBA" id="ARBA00007427"/>
    </source>
</evidence>
<evidence type="ECO:0000256" key="1">
    <source>
        <dbReference type="ARBA" id="ARBA00004123"/>
    </source>
</evidence>
<sequence>MESTRRKVRRQVSGKTRRDVASKMAISADDGGTRYYDKVYNPNKRSQARTICSILSKKKRRGSEISNNGSRKKPQIRRKVMQKFSDTDSSDKPLSSIFRRRKSSTSRRDTDGNLGNQKNARRRKRNRMKENREQDETVRLQRRTKYLIIKMKLEQNLIDAYSGEGWNGQSREKIKPERELQRAKKQILKCKLGIRDAIHQLHLLGSKGCIEQSALAPDGSVFHEHIICAKCKLREAFPDNDIILCDGTCDCAFHQKCLDPPLATQNIPPDDQGWFCKFCECKMEIIEAVNAHLGTHFSTSSNWQDVFEEAAVEPDENASLNPEDEWPSDESDDDDYDPERNEMSCSINGMGTKDDKADEASSSSSFLWTSDEEANLQSRSLLENDGSPEGGFYQSKHRGKNSDKINLSKMIDNKNSDGSTDLEIRSRRRQRRDVDYRKLHDEMFGKDLVENEQVSEDEDWGPCRQRRRLNGSDIAGTLVSLFGDEDKHSDGNPTKPKKKLRRVPDEKRTLFRIPPDAVEVLRKVFAETELPPKDVKENLSKQLGIASEKISKWFKNTRYMALKIRKEANESNAAAGSNRTTDLAASKAKASLLSSDNEEAKLTKFSGNGRRRKNMESLTISPAKKRRRSRTAGARPTSINEVNTLLNSPPRFKKKSTINLKREQVVEDNIIPKYEQLNSTKIELLYSAEMERLCSLQAKLEEMKKVLIGIQEGKSTATKETNHAEQLVVYVPVAEVRVKR</sequence>
<proteinExistence type="inferred from homology"/>
<feature type="compositionally biased region" description="Basic residues" evidence="14">
    <location>
        <begin position="70"/>
        <end position="81"/>
    </location>
</feature>
<feature type="region of interest" description="Disordered" evidence="14">
    <location>
        <begin position="1"/>
        <end position="40"/>
    </location>
</feature>
<feature type="region of interest" description="Disordered" evidence="14">
    <location>
        <begin position="311"/>
        <end position="430"/>
    </location>
</feature>
<dbReference type="InterPro" id="IPR001965">
    <property type="entry name" value="Znf_PHD"/>
</dbReference>
<dbReference type="GO" id="GO:0003682">
    <property type="term" value="F:chromatin binding"/>
    <property type="evidence" value="ECO:0007669"/>
    <property type="project" value="TreeGrafter"/>
</dbReference>
<dbReference type="OrthoDB" id="1903104at2759"/>
<evidence type="ECO:0000256" key="12">
    <source>
        <dbReference type="PROSITE-ProRule" id="PRU00146"/>
    </source>
</evidence>
<dbReference type="PROSITE" id="PS01359">
    <property type="entry name" value="ZF_PHD_1"/>
    <property type="match status" value="1"/>
</dbReference>
<dbReference type="InterPro" id="IPR011011">
    <property type="entry name" value="Znf_FYVE_PHD"/>
</dbReference>
<dbReference type="Pfam" id="PF00046">
    <property type="entry name" value="Homeodomain"/>
    <property type="match status" value="1"/>
</dbReference>
<dbReference type="Proteomes" id="UP000316621">
    <property type="component" value="Chromosome 3"/>
</dbReference>
<keyword evidence="7 11" id="KW-0238">DNA-binding</keyword>
<dbReference type="PANTHER" id="PTHR12628">
    <property type="entry name" value="POLYCOMB-LIKE TRANSCRIPTION FACTOR"/>
    <property type="match status" value="1"/>
</dbReference>
<dbReference type="SUPFAM" id="SSF46689">
    <property type="entry name" value="Homeodomain-like"/>
    <property type="match status" value="1"/>
</dbReference>
<evidence type="ECO:0000256" key="11">
    <source>
        <dbReference type="PROSITE-ProRule" id="PRU00108"/>
    </source>
</evidence>
<evidence type="ECO:0000256" key="4">
    <source>
        <dbReference type="ARBA" id="ARBA00022771"/>
    </source>
</evidence>
<dbReference type="InterPro" id="IPR013083">
    <property type="entry name" value="Znf_RING/FYVE/PHD"/>
</dbReference>
<dbReference type="SUPFAM" id="SSF57903">
    <property type="entry name" value="FYVE/PHD zinc finger"/>
    <property type="match status" value="1"/>
</dbReference>
<keyword evidence="6" id="KW-0805">Transcription regulation</keyword>
<dbReference type="Gramene" id="RZC56792">
    <property type="protein sequence ID" value="RZC56792"/>
    <property type="gene ID" value="C5167_015661"/>
</dbReference>
<feature type="compositionally biased region" description="Acidic residues" evidence="14">
    <location>
        <begin position="311"/>
        <end position="337"/>
    </location>
</feature>
<dbReference type="Gene3D" id="3.30.40.10">
    <property type="entry name" value="Zinc/RING finger domain, C3HC4 (zinc finger)"/>
    <property type="match status" value="1"/>
</dbReference>
<evidence type="ECO:0000256" key="6">
    <source>
        <dbReference type="ARBA" id="ARBA00023015"/>
    </source>
</evidence>
<evidence type="ECO:0000256" key="9">
    <source>
        <dbReference type="ARBA" id="ARBA00023163"/>
    </source>
</evidence>
<dbReference type="EMBL" id="CM010717">
    <property type="protein sequence ID" value="RZC56792.1"/>
    <property type="molecule type" value="Genomic_DNA"/>
</dbReference>
<dbReference type="GO" id="GO:0008270">
    <property type="term" value="F:zinc ion binding"/>
    <property type="evidence" value="ECO:0007669"/>
    <property type="project" value="UniProtKB-KW"/>
</dbReference>
<dbReference type="GO" id="GO:0043565">
    <property type="term" value="F:sequence-specific DNA binding"/>
    <property type="evidence" value="ECO:0007669"/>
    <property type="project" value="EnsemblPlants"/>
</dbReference>
<evidence type="ECO:0000313" key="18">
    <source>
        <dbReference type="Proteomes" id="UP000316621"/>
    </source>
</evidence>
<feature type="region of interest" description="Disordered" evidence="14">
    <location>
        <begin position="599"/>
        <end position="637"/>
    </location>
</feature>
<dbReference type="Gene3D" id="1.10.10.60">
    <property type="entry name" value="Homeodomain-like"/>
    <property type="match status" value="1"/>
</dbReference>
<dbReference type="OMA" id="KSHTKNV"/>
<dbReference type="PROSITE" id="PS50016">
    <property type="entry name" value="ZF_PHD_2"/>
    <property type="match status" value="1"/>
</dbReference>
<feature type="region of interest" description="Disordered" evidence="14">
    <location>
        <begin position="57"/>
        <end position="137"/>
    </location>
</feature>
<gene>
    <name evidence="17" type="ORF">C5167_015661</name>
</gene>
<evidence type="ECO:0000256" key="7">
    <source>
        <dbReference type="ARBA" id="ARBA00023125"/>
    </source>
</evidence>
<keyword evidence="10 11" id="KW-0539">Nucleus</keyword>
<dbReference type="InterPro" id="IPR019786">
    <property type="entry name" value="Zinc_finger_PHD-type_CS"/>
</dbReference>
<keyword evidence="4 12" id="KW-0863">Zinc-finger</keyword>
<dbReference type="InterPro" id="IPR009057">
    <property type="entry name" value="Homeodomain-like_sf"/>
</dbReference>
<keyword evidence="5" id="KW-0862">Zinc</keyword>
<reference evidence="17 18" key="1">
    <citation type="journal article" date="2018" name="Science">
        <title>The opium poppy genome and morphinan production.</title>
        <authorList>
            <person name="Guo L."/>
            <person name="Winzer T."/>
            <person name="Yang X."/>
            <person name="Li Y."/>
            <person name="Ning Z."/>
            <person name="He Z."/>
            <person name="Teodor R."/>
            <person name="Lu Y."/>
            <person name="Bowser T.A."/>
            <person name="Graham I.A."/>
            <person name="Ye K."/>
        </authorList>
    </citation>
    <scope>NUCLEOTIDE SEQUENCE [LARGE SCALE GENOMIC DNA]</scope>
    <source>
        <strain evidence="18">cv. HN1</strain>
        <tissue evidence="17">Leaves</tissue>
    </source>
</reference>
<dbReference type="PROSITE" id="PS50071">
    <property type="entry name" value="HOMEOBOX_2"/>
    <property type="match status" value="1"/>
</dbReference>
<dbReference type="InterPro" id="IPR001356">
    <property type="entry name" value="HD"/>
</dbReference>
<evidence type="ECO:0000313" key="17">
    <source>
        <dbReference type="EMBL" id="RZC56792.1"/>
    </source>
</evidence>
<dbReference type="CDD" id="cd15504">
    <property type="entry name" value="PHD_PRHA_like"/>
    <property type="match status" value="1"/>
</dbReference>
<evidence type="ECO:0000256" key="8">
    <source>
        <dbReference type="ARBA" id="ARBA00023155"/>
    </source>
</evidence>
<feature type="DNA-binding region" description="Homeobox" evidence="11">
    <location>
        <begin position="506"/>
        <end position="565"/>
    </location>
</feature>
<keyword evidence="18" id="KW-1185">Reference proteome</keyword>
<evidence type="ECO:0000256" key="10">
    <source>
        <dbReference type="ARBA" id="ARBA00023242"/>
    </source>
</evidence>
<dbReference type="AlphaFoldDB" id="A0A4Y7J9R3"/>
<dbReference type="GO" id="GO:0045814">
    <property type="term" value="P:negative regulation of gene expression, epigenetic"/>
    <property type="evidence" value="ECO:0007669"/>
    <property type="project" value="TreeGrafter"/>
</dbReference>
<evidence type="ECO:0008006" key="19">
    <source>
        <dbReference type="Google" id="ProtNLM"/>
    </source>
</evidence>
<name>A0A4Y7J9R3_PAPSO</name>
<dbReference type="InterPro" id="IPR019787">
    <property type="entry name" value="Znf_PHD-finger"/>
</dbReference>
<organism evidence="17 18">
    <name type="scientific">Papaver somniferum</name>
    <name type="common">Opium poppy</name>
    <dbReference type="NCBI Taxonomy" id="3469"/>
    <lineage>
        <taxon>Eukaryota</taxon>
        <taxon>Viridiplantae</taxon>
        <taxon>Streptophyta</taxon>
        <taxon>Embryophyta</taxon>
        <taxon>Tracheophyta</taxon>
        <taxon>Spermatophyta</taxon>
        <taxon>Magnoliopsida</taxon>
        <taxon>Ranunculales</taxon>
        <taxon>Papaveraceae</taxon>
        <taxon>Papaveroideae</taxon>
        <taxon>Papaver</taxon>
    </lineage>
</organism>
<dbReference type="GO" id="GO:0005634">
    <property type="term" value="C:nucleus"/>
    <property type="evidence" value="ECO:0007669"/>
    <property type="project" value="UniProtKB-SubCell"/>
</dbReference>
<comment type="subcellular location">
    <subcellularLocation>
        <location evidence="1 11 13">Nucleus</location>
    </subcellularLocation>
</comment>
<dbReference type="SMART" id="SM00249">
    <property type="entry name" value="PHD"/>
    <property type="match status" value="1"/>
</dbReference>
<feature type="compositionally biased region" description="Basic residues" evidence="14">
    <location>
        <begin position="1"/>
        <end position="12"/>
    </location>
</feature>
<protein>
    <recommendedName>
        <fullName evidence="19">Pathogenesis-related homeodomain protein</fullName>
    </recommendedName>
</protein>
<feature type="domain" description="PHD-type" evidence="15">
    <location>
        <begin position="225"/>
        <end position="282"/>
    </location>
</feature>
<comment type="similarity">
    <text evidence="2">Belongs to the PHD-associated homeobox family.</text>
</comment>
<keyword evidence="9" id="KW-0804">Transcription</keyword>
<feature type="domain" description="Homeobox" evidence="16">
    <location>
        <begin position="504"/>
        <end position="564"/>
    </location>
</feature>
<evidence type="ECO:0000259" key="16">
    <source>
        <dbReference type="PROSITE" id="PS50071"/>
    </source>
</evidence>
<dbReference type="SMART" id="SM00389">
    <property type="entry name" value="HOX"/>
    <property type="match status" value="1"/>
</dbReference>